<dbReference type="Pfam" id="PF23131">
    <property type="entry name" value="DotY"/>
    <property type="match status" value="1"/>
</dbReference>
<feature type="region of interest" description="Disordered" evidence="1">
    <location>
        <begin position="222"/>
        <end position="267"/>
    </location>
</feature>
<reference evidence="2 4" key="1">
    <citation type="submission" date="2015-11" db="EMBL/GenBank/DDBJ databases">
        <title>Genomic analysis of 38 Legionella species identifies large and diverse effector repertoires.</title>
        <authorList>
            <person name="Burstein D."/>
            <person name="Amaro F."/>
            <person name="Zusman T."/>
            <person name="Lifshitz Z."/>
            <person name="Cohen O."/>
            <person name="Gilbert J.A."/>
            <person name="Pupko T."/>
            <person name="Shuman H.A."/>
            <person name="Segal G."/>
        </authorList>
    </citation>
    <scope>NUCLEOTIDE SEQUENCE [LARGE SCALE GENOMIC DNA]</scope>
    <source>
        <strain evidence="2 4">JA-26-G1-E2</strain>
    </source>
</reference>
<accession>A0A0W0UJ89</accession>
<evidence type="ECO:0000313" key="4">
    <source>
        <dbReference type="Proteomes" id="UP000054715"/>
    </source>
</evidence>
<keyword evidence="5" id="KW-1185">Reference proteome</keyword>
<feature type="compositionally biased region" description="Polar residues" evidence="1">
    <location>
        <begin position="257"/>
        <end position="267"/>
    </location>
</feature>
<dbReference type="STRING" id="455.Ljam_2155"/>
<proteinExistence type="predicted"/>
<gene>
    <name evidence="3" type="ORF">A8135_10140</name>
    <name evidence="2" type="ORF">Ljam_2155</name>
</gene>
<protein>
    <submittedName>
        <fullName evidence="2">Substrate of the Dot/Icm secretion system</fullName>
    </submittedName>
</protein>
<dbReference type="EMBL" id="LYOZ01000003">
    <property type="protein sequence ID" value="OCH99091.1"/>
    <property type="molecule type" value="Genomic_DNA"/>
</dbReference>
<reference evidence="3 5" key="2">
    <citation type="submission" date="2016-05" db="EMBL/GenBank/DDBJ databases">
        <authorList>
            <person name="Prochazka B."/>
            <person name="Indra A."/>
            <person name="Hasenberger P."/>
            <person name="Blaschitz M."/>
            <person name="Wagner L."/>
            <person name="Wewalka G."/>
            <person name="Sorschag S."/>
            <person name="Schmid D."/>
            <person name="Ruppitsch W."/>
        </authorList>
    </citation>
    <scope>NUCLEOTIDE SEQUENCE [LARGE SCALE GENOMIC DNA]</scope>
    <source>
        <strain evidence="3 5">974010_12</strain>
    </source>
</reference>
<dbReference type="AlphaFoldDB" id="A0A0W0UJ89"/>
<comment type="caution">
    <text evidence="2">The sequence shown here is derived from an EMBL/GenBank/DDBJ whole genome shotgun (WGS) entry which is preliminary data.</text>
</comment>
<feature type="compositionally biased region" description="Low complexity" evidence="1">
    <location>
        <begin position="240"/>
        <end position="256"/>
    </location>
</feature>
<evidence type="ECO:0000313" key="2">
    <source>
        <dbReference type="EMBL" id="KTD07960.1"/>
    </source>
</evidence>
<evidence type="ECO:0000313" key="3">
    <source>
        <dbReference type="EMBL" id="OCH99091.1"/>
    </source>
</evidence>
<organism evidence="2 4">
    <name type="scientific">Legionella jamestowniensis</name>
    <dbReference type="NCBI Taxonomy" id="455"/>
    <lineage>
        <taxon>Bacteria</taxon>
        <taxon>Pseudomonadati</taxon>
        <taxon>Pseudomonadota</taxon>
        <taxon>Gammaproteobacteria</taxon>
        <taxon>Legionellales</taxon>
        <taxon>Legionellaceae</taxon>
        <taxon>Legionella</taxon>
    </lineage>
</organism>
<dbReference type="PATRIC" id="fig|455.5.peg.2273"/>
<evidence type="ECO:0000256" key="1">
    <source>
        <dbReference type="SAM" id="MobiDB-lite"/>
    </source>
</evidence>
<dbReference type="OrthoDB" id="5635174at2"/>
<dbReference type="Proteomes" id="UP000054715">
    <property type="component" value="Unassembled WGS sequence"/>
</dbReference>
<sequence>MTLNYRSNEAITLPSKDDLIKIKETVTDHDVGLYMLDHFMDRLAAANKVEEGRPAYENMSAFVDLLALQSKNRGDPWAGIPGPLNDFQNLQQNRAEEAAEKAGPKIEGKTLVVEAAVSDKSQMVRAFSTLQEDVKTGKLKKEALDPEIRQELDKMMQAALAEENLISKGSVIYQGDEKGQIRRDSKGEPLLADVEKVKQVINNSAKNLEGYFKQAGKNNIDVQVKERPFPEQPKVAKTQAPESAPAATPEAAPEPSHSTPQASGPSS</sequence>
<evidence type="ECO:0000313" key="5">
    <source>
        <dbReference type="Proteomes" id="UP000093336"/>
    </source>
</evidence>
<dbReference type="InterPro" id="IPR056465">
    <property type="entry name" value="DotY"/>
</dbReference>
<dbReference type="EMBL" id="LNYG01000013">
    <property type="protein sequence ID" value="KTD07960.1"/>
    <property type="molecule type" value="Genomic_DNA"/>
</dbReference>
<dbReference type="RefSeq" id="WP_058450029.1">
    <property type="nucleotide sequence ID" value="NZ_CAAAJF010000002.1"/>
</dbReference>
<name>A0A0W0UJ89_9GAMM</name>
<dbReference type="Proteomes" id="UP000093336">
    <property type="component" value="Unassembled WGS sequence"/>
</dbReference>